<dbReference type="EMBL" id="UYSU01034266">
    <property type="protein sequence ID" value="VDL94085.1"/>
    <property type="molecule type" value="Genomic_DNA"/>
</dbReference>
<name>A0A183SU02_SCHSO</name>
<dbReference type="PANTHER" id="PTHR47510:SF3">
    <property type="entry name" value="ENDO_EXONUCLEASE_PHOSPHATASE DOMAIN-CONTAINING PROTEIN"/>
    <property type="match status" value="1"/>
</dbReference>
<dbReference type="SUPFAM" id="SSF56672">
    <property type="entry name" value="DNA/RNA polymerases"/>
    <property type="match status" value="1"/>
</dbReference>
<dbReference type="WBParaSite" id="SSLN_0000799001-mRNA-1">
    <property type="protein sequence ID" value="SSLN_0000799001-mRNA-1"/>
    <property type="gene ID" value="SSLN_0000799001"/>
</dbReference>
<dbReference type="OrthoDB" id="6243574at2759"/>
<feature type="domain" description="Reverse transcriptase" evidence="1">
    <location>
        <begin position="167"/>
        <end position="282"/>
    </location>
</feature>
<dbReference type="AlphaFoldDB" id="A0A183SU02"/>
<evidence type="ECO:0000313" key="3">
    <source>
        <dbReference type="Proteomes" id="UP000275846"/>
    </source>
</evidence>
<dbReference type="Pfam" id="PF00078">
    <property type="entry name" value="RVT_1"/>
    <property type="match status" value="1"/>
</dbReference>
<gene>
    <name evidence="2" type="ORF">SSLN_LOCUS7700</name>
</gene>
<evidence type="ECO:0000313" key="2">
    <source>
        <dbReference type="EMBL" id="VDL94085.1"/>
    </source>
</evidence>
<dbReference type="InterPro" id="IPR043502">
    <property type="entry name" value="DNA/RNA_pol_sf"/>
</dbReference>
<reference evidence="4" key="1">
    <citation type="submission" date="2016-06" db="UniProtKB">
        <authorList>
            <consortium name="WormBaseParasite"/>
        </authorList>
    </citation>
    <scope>IDENTIFICATION</scope>
</reference>
<dbReference type="InterPro" id="IPR000477">
    <property type="entry name" value="RT_dom"/>
</dbReference>
<reference evidence="2 3" key="2">
    <citation type="submission" date="2018-11" db="EMBL/GenBank/DDBJ databases">
        <authorList>
            <consortium name="Pathogen Informatics"/>
        </authorList>
    </citation>
    <scope>NUCLEOTIDE SEQUENCE [LARGE SCALE GENOMIC DNA]</scope>
    <source>
        <strain evidence="2 3">NST_G2</strain>
    </source>
</reference>
<protein>
    <submittedName>
        <fullName evidence="4">Reverse transcriptase domain-containing protein</fullName>
    </submittedName>
</protein>
<accession>A0A183SU02</accession>
<organism evidence="4">
    <name type="scientific">Schistocephalus solidus</name>
    <name type="common">Tapeworm</name>
    <dbReference type="NCBI Taxonomy" id="70667"/>
    <lineage>
        <taxon>Eukaryota</taxon>
        <taxon>Metazoa</taxon>
        <taxon>Spiralia</taxon>
        <taxon>Lophotrochozoa</taxon>
        <taxon>Platyhelminthes</taxon>
        <taxon>Cestoda</taxon>
        <taxon>Eucestoda</taxon>
        <taxon>Diphyllobothriidea</taxon>
        <taxon>Diphyllobothriidae</taxon>
        <taxon>Schistocephalus</taxon>
    </lineage>
</organism>
<proteinExistence type="predicted"/>
<dbReference type="PANTHER" id="PTHR47510">
    <property type="entry name" value="REVERSE TRANSCRIPTASE DOMAIN-CONTAINING PROTEIN"/>
    <property type="match status" value="1"/>
</dbReference>
<dbReference type="Proteomes" id="UP000275846">
    <property type="component" value="Unassembled WGS sequence"/>
</dbReference>
<evidence type="ECO:0000259" key="1">
    <source>
        <dbReference type="Pfam" id="PF00078"/>
    </source>
</evidence>
<evidence type="ECO:0000313" key="4">
    <source>
        <dbReference type="WBParaSite" id="SSLN_0000799001-mRNA-1"/>
    </source>
</evidence>
<keyword evidence="3" id="KW-1185">Reference proteome</keyword>
<sequence>MIRQARKNYESRIIQQAEYKPTIFFHYINSRSKNKDPVAVLMDGNGVEVVENCEKAEQLGRFFASVFTREPELQLDHINSAVIGTGPVLEYILFPETLMQRELQNLKESKSSGLDDLPAKFLKELAGELFKPLAHIFNSSFESGKLHSEWKAANIYPIYNKGARSNVNNYQPVSLTSIGCKIMESIIKKATMKFLEENRLLSELQYAFRQNCSCLSSLLLSTEQWTRALNEDGSVDVIYTDFKKAFDSVLHKRLIYKLCEIGISGILQKWNADILTGILQTVCVDTSKSTPTPVLSGGPQYVVAHIILEIKLKICKFTLFPAQNNL</sequence>